<comment type="caution">
    <text evidence="2">The sequence shown here is derived from an EMBL/GenBank/DDBJ whole genome shotgun (WGS) entry which is preliminary data.</text>
</comment>
<reference evidence="2 3" key="1">
    <citation type="submission" date="2015-09" db="EMBL/GenBank/DDBJ databases">
        <title>Draft genome of a European isolate of the apple canker pathogen Neonectria ditissima.</title>
        <authorList>
            <person name="Gomez-Cortecero A."/>
            <person name="Harrison R.J."/>
            <person name="Armitage A.D."/>
        </authorList>
    </citation>
    <scope>NUCLEOTIDE SEQUENCE [LARGE SCALE GENOMIC DNA]</scope>
    <source>
        <strain evidence="2 3">R09/05</strain>
    </source>
</reference>
<feature type="region of interest" description="Disordered" evidence="1">
    <location>
        <begin position="209"/>
        <end position="243"/>
    </location>
</feature>
<evidence type="ECO:0000313" key="2">
    <source>
        <dbReference type="EMBL" id="KPM46156.1"/>
    </source>
</evidence>
<dbReference type="OrthoDB" id="5077499at2759"/>
<name>A0A0N8H921_9HYPO</name>
<dbReference type="Proteomes" id="UP000050424">
    <property type="component" value="Unassembled WGS sequence"/>
</dbReference>
<organism evidence="2 3">
    <name type="scientific">Neonectria ditissima</name>
    <dbReference type="NCBI Taxonomy" id="78410"/>
    <lineage>
        <taxon>Eukaryota</taxon>
        <taxon>Fungi</taxon>
        <taxon>Dikarya</taxon>
        <taxon>Ascomycota</taxon>
        <taxon>Pezizomycotina</taxon>
        <taxon>Sordariomycetes</taxon>
        <taxon>Hypocreomycetidae</taxon>
        <taxon>Hypocreales</taxon>
        <taxon>Nectriaceae</taxon>
        <taxon>Neonectria</taxon>
    </lineage>
</organism>
<dbReference type="EMBL" id="LKCW01000002">
    <property type="protein sequence ID" value="KPM46156.1"/>
    <property type="molecule type" value="Genomic_DNA"/>
</dbReference>
<feature type="compositionally biased region" description="Low complexity" evidence="1">
    <location>
        <begin position="230"/>
        <end position="243"/>
    </location>
</feature>
<protein>
    <submittedName>
        <fullName evidence="2">Uncharacterized protein</fullName>
    </submittedName>
</protein>
<gene>
    <name evidence="2" type="ORF">AK830_g253</name>
</gene>
<dbReference type="AlphaFoldDB" id="A0A0N8H921"/>
<feature type="region of interest" description="Disordered" evidence="1">
    <location>
        <begin position="110"/>
        <end position="138"/>
    </location>
</feature>
<feature type="compositionally biased region" description="Polar residues" evidence="1">
    <location>
        <begin position="216"/>
        <end position="229"/>
    </location>
</feature>
<keyword evidence="3" id="KW-1185">Reference proteome</keyword>
<feature type="compositionally biased region" description="Basic and acidic residues" evidence="1">
    <location>
        <begin position="125"/>
        <end position="136"/>
    </location>
</feature>
<sequence>MASWLNLDGKRSEAESNKPTLTTADIQLERGNSIDHSTARLPLEPMGGTGETGEALRLMIAEPMDGENRKDLGNNQESSQNEQGVEDGASSRNTESAPNDVLLVKANLDNSQLSSEQGVENAPAPREEGLRADSTSRESTQNILKSLVGSWDFHGLLDSITDIFLPPIKEGYERLRWRCSCGSSLWGDFDNSDPEALRELLDEMHHAPGLADGTQERNPSGSRTDNQELTSAPSSSVSTSLGTAAIQQSLSNRSGSWYDVEQRGSNPHIENSTPVTPLPAPALSWEKQFFEVCIGTGNHAVRLKEIDLAEVKSDGALFTQIWDRYHHTRGYGIRRIFLKPKDVHFVMFSISRPFRDLAGIHRGPDEYPSQEGLDERRYHYRCPKILMPANIFLHFLHLARTSSLNDHWQDTWLQQLPKKLDTGILSMVQTSTGDSAYRRRRIGTAN</sequence>
<evidence type="ECO:0000313" key="3">
    <source>
        <dbReference type="Proteomes" id="UP000050424"/>
    </source>
</evidence>
<feature type="region of interest" description="Disordered" evidence="1">
    <location>
        <begin position="1"/>
        <end position="95"/>
    </location>
</feature>
<accession>A0A0N8H921</accession>
<proteinExistence type="predicted"/>
<evidence type="ECO:0000256" key="1">
    <source>
        <dbReference type="SAM" id="MobiDB-lite"/>
    </source>
</evidence>
<feature type="compositionally biased region" description="Polar residues" evidence="1">
    <location>
        <begin position="73"/>
        <end position="83"/>
    </location>
</feature>